<proteinExistence type="predicted"/>
<organism evidence="1 2">
    <name type="scientific">Entomophthora muscae</name>
    <dbReference type="NCBI Taxonomy" id="34485"/>
    <lineage>
        <taxon>Eukaryota</taxon>
        <taxon>Fungi</taxon>
        <taxon>Fungi incertae sedis</taxon>
        <taxon>Zoopagomycota</taxon>
        <taxon>Entomophthoromycotina</taxon>
        <taxon>Entomophthoromycetes</taxon>
        <taxon>Entomophthorales</taxon>
        <taxon>Entomophthoraceae</taxon>
        <taxon>Entomophthora</taxon>
    </lineage>
</organism>
<reference evidence="1" key="1">
    <citation type="submission" date="2022-04" db="EMBL/GenBank/DDBJ databases">
        <title>Genome of the entomopathogenic fungus Entomophthora muscae.</title>
        <authorList>
            <person name="Elya C."/>
            <person name="Lovett B.R."/>
            <person name="Lee E."/>
            <person name="Macias A.M."/>
            <person name="Hajek A.E."/>
            <person name="De Bivort B.L."/>
            <person name="Kasson M.T."/>
            <person name="De Fine Licht H.H."/>
            <person name="Stajich J.E."/>
        </authorList>
    </citation>
    <scope>NUCLEOTIDE SEQUENCE</scope>
    <source>
        <strain evidence="1">Berkeley</strain>
    </source>
</reference>
<accession>A0ACC2UHU8</accession>
<gene>
    <name evidence="1" type="ORF">DSO57_1003813</name>
</gene>
<comment type="caution">
    <text evidence="1">The sequence shown here is derived from an EMBL/GenBank/DDBJ whole genome shotgun (WGS) entry which is preliminary data.</text>
</comment>
<name>A0ACC2UHU8_9FUNG</name>
<sequence>MAQPIITRPLGTAPSASHCRPPPSPEMIRYSALSLANHTPRSPSPSSFRLPIQNLAVEAVILPSPLNSPPMIGQPPTQSRRHSGPISPISSAEPFLLKPTQKKLSNFFHFTL</sequence>
<protein>
    <submittedName>
        <fullName evidence="1">Uncharacterized protein</fullName>
    </submittedName>
</protein>
<evidence type="ECO:0000313" key="1">
    <source>
        <dbReference type="EMBL" id="KAJ9086479.1"/>
    </source>
</evidence>
<evidence type="ECO:0000313" key="2">
    <source>
        <dbReference type="Proteomes" id="UP001165960"/>
    </source>
</evidence>
<dbReference type="EMBL" id="QTSX02000719">
    <property type="protein sequence ID" value="KAJ9086479.1"/>
    <property type="molecule type" value="Genomic_DNA"/>
</dbReference>
<keyword evidence="2" id="KW-1185">Reference proteome</keyword>
<dbReference type="Proteomes" id="UP001165960">
    <property type="component" value="Unassembled WGS sequence"/>
</dbReference>